<dbReference type="GO" id="GO:0016787">
    <property type="term" value="F:hydrolase activity"/>
    <property type="evidence" value="ECO:0007669"/>
    <property type="project" value="UniProtKB-KW"/>
</dbReference>
<dbReference type="InterPro" id="IPR050582">
    <property type="entry name" value="HAD-like_SerB"/>
</dbReference>
<keyword evidence="3" id="KW-0460">Magnesium</keyword>
<dbReference type="Gene3D" id="1.20.1440.100">
    <property type="entry name" value="SG protein - dephosphorylation function"/>
    <property type="match status" value="1"/>
</dbReference>
<gene>
    <name evidence="4" type="ORF">LCGC14_0933420</name>
</gene>
<accession>A0A0F9P8A4</accession>
<dbReference type="SUPFAM" id="SSF56784">
    <property type="entry name" value="HAD-like"/>
    <property type="match status" value="1"/>
</dbReference>
<proteinExistence type="predicted"/>
<evidence type="ECO:0000313" key="4">
    <source>
        <dbReference type="EMBL" id="KKN20637.1"/>
    </source>
</evidence>
<protein>
    <submittedName>
        <fullName evidence="4">Uncharacterized protein</fullName>
    </submittedName>
</protein>
<name>A0A0F9P8A4_9ZZZZ</name>
<dbReference type="NCBIfam" id="TIGR01490">
    <property type="entry name" value="HAD-SF-IB-hyp1"/>
    <property type="match status" value="1"/>
</dbReference>
<evidence type="ECO:0000256" key="1">
    <source>
        <dbReference type="ARBA" id="ARBA00022723"/>
    </source>
</evidence>
<evidence type="ECO:0000256" key="3">
    <source>
        <dbReference type="ARBA" id="ARBA00022842"/>
    </source>
</evidence>
<dbReference type="AlphaFoldDB" id="A0A0F9P8A4"/>
<keyword evidence="1" id="KW-0479">Metal-binding</keyword>
<organism evidence="4">
    <name type="scientific">marine sediment metagenome</name>
    <dbReference type="NCBI Taxonomy" id="412755"/>
    <lineage>
        <taxon>unclassified sequences</taxon>
        <taxon>metagenomes</taxon>
        <taxon>ecological metagenomes</taxon>
    </lineage>
</organism>
<keyword evidence="2" id="KW-0378">Hydrolase</keyword>
<dbReference type="InterPro" id="IPR036412">
    <property type="entry name" value="HAD-like_sf"/>
</dbReference>
<dbReference type="Gene3D" id="3.40.50.1000">
    <property type="entry name" value="HAD superfamily/HAD-like"/>
    <property type="match status" value="1"/>
</dbReference>
<dbReference type="GO" id="GO:0046872">
    <property type="term" value="F:metal ion binding"/>
    <property type="evidence" value="ECO:0007669"/>
    <property type="project" value="UniProtKB-KW"/>
</dbReference>
<dbReference type="EMBL" id="LAZR01003222">
    <property type="protein sequence ID" value="KKN20637.1"/>
    <property type="molecule type" value="Genomic_DNA"/>
</dbReference>
<dbReference type="CDD" id="cd02612">
    <property type="entry name" value="HAD_PGPPase"/>
    <property type="match status" value="1"/>
</dbReference>
<comment type="caution">
    <text evidence="4">The sequence shown here is derived from an EMBL/GenBank/DDBJ whole genome shotgun (WGS) entry which is preliminary data.</text>
</comment>
<reference evidence="4" key="1">
    <citation type="journal article" date="2015" name="Nature">
        <title>Complex archaea that bridge the gap between prokaryotes and eukaryotes.</title>
        <authorList>
            <person name="Spang A."/>
            <person name="Saw J.H."/>
            <person name="Jorgensen S.L."/>
            <person name="Zaremba-Niedzwiedzka K."/>
            <person name="Martijn J."/>
            <person name="Lind A.E."/>
            <person name="van Eijk R."/>
            <person name="Schleper C."/>
            <person name="Guy L."/>
            <person name="Ettema T.J."/>
        </authorList>
    </citation>
    <scope>NUCLEOTIDE SEQUENCE</scope>
</reference>
<dbReference type="NCBIfam" id="TIGR01488">
    <property type="entry name" value="HAD-SF-IB"/>
    <property type="match status" value="1"/>
</dbReference>
<evidence type="ECO:0000256" key="2">
    <source>
        <dbReference type="ARBA" id="ARBA00022801"/>
    </source>
</evidence>
<dbReference type="Pfam" id="PF12710">
    <property type="entry name" value="HAD"/>
    <property type="match status" value="1"/>
</dbReference>
<sequence>MLAIFDLDETLIQGDSSQLFTKFLRNEAIDLSEEALLKDRDFMSDYQQGRLDLQAYMEFSLAPLQGWPQDLIDTLVSRFIDRVIASRVLPTGRDRIAWHKDQGHRLLIISATGEHLVKPIASHLGIDESIGVEVEWCNGSLTGQIGARRPFQGGKVSALREWQEKNQATPEKIWFYSDSHNDLPLLTRVDYPIAVNPDPMLKQHAQKHGWQILTDSVALS</sequence>
<dbReference type="InterPro" id="IPR023214">
    <property type="entry name" value="HAD_sf"/>
</dbReference>
<dbReference type="PANTHER" id="PTHR43344">
    <property type="entry name" value="PHOSPHOSERINE PHOSPHATASE"/>
    <property type="match status" value="1"/>
</dbReference>
<dbReference type="PANTHER" id="PTHR43344:SF13">
    <property type="entry name" value="PHOSPHATASE RV3661-RELATED"/>
    <property type="match status" value="1"/>
</dbReference>
<dbReference type="InterPro" id="IPR006385">
    <property type="entry name" value="HAD_hydro_SerB1"/>
</dbReference>